<dbReference type="Proteomes" id="UP000008810">
    <property type="component" value="Chromosome 1"/>
</dbReference>
<reference evidence="1" key="2">
    <citation type="submission" date="2017-06" db="EMBL/GenBank/DDBJ databases">
        <title>WGS assembly of Brachypodium distachyon.</title>
        <authorList>
            <consortium name="The International Brachypodium Initiative"/>
            <person name="Lucas S."/>
            <person name="Harmon-Smith M."/>
            <person name="Lail K."/>
            <person name="Tice H."/>
            <person name="Grimwood J."/>
            <person name="Bruce D."/>
            <person name="Barry K."/>
            <person name="Shu S."/>
            <person name="Lindquist E."/>
            <person name="Wang M."/>
            <person name="Pitluck S."/>
            <person name="Vogel J.P."/>
            <person name="Garvin D.F."/>
            <person name="Mockler T.C."/>
            <person name="Schmutz J."/>
            <person name="Rokhsar D."/>
            <person name="Bevan M.W."/>
        </authorList>
    </citation>
    <scope>NUCLEOTIDE SEQUENCE</scope>
    <source>
        <strain evidence="1">Bd21</strain>
    </source>
</reference>
<dbReference type="EnsemblPlants" id="KQK17018">
    <property type="protein sequence ID" value="KQK17018"/>
    <property type="gene ID" value="BRADI_1g31983v3"/>
</dbReference>
<sequence>MASPSTTAEIQRAPPGPYPGTIEASCDGLFIVGRHIGNPTTRQWAPLPRHVNNLVGLFRHQPSGEYRVLYWRTVFDAPLPLDLSDMVTLCPIEYFILAVGSDKPRPLVGGMGPSIFGAPVLLHSCLHVHWRGRRRGLGPWYHKILLLDMGGTLAATSATYRMTELRIFMLQDHQQQQDVWVFQYRIKLPSMDIRRFQENGDWWAKVVSKDGDVLVSCFGRLLHCDRNGKLVADSKYDDDLPVVIPHRLKESLIQHPFLQKTKEN</sequence>
<dbReference type="AlphaFoldDB" id="A0A0Q3RVV6"/>
<accession>A0A0Q3RVV6</accession>
<evidence type="ECO:0008006" key="4">
    <source>
        <dbReference type="Google" id="ProtNLM"/>
    </source>
</evidence>
<name>A0A0Q3RVV6_BRADI</name>
<gene>
    <name evidence="1" type="ORF">BRADI_1g31983v3</name>
</gene>
<proteinExistence type="predicted"/>
<dbReference type="InParanoid" id="A0A0Q3RVV6"/>
<evidence type="ECO:0000313" key="2">
    <source>
        <dbReference type="EnsemblPlants" id="KQK17018"/>
    </source>
</evidence>
<evidence type="ECO:0000313" key="1">
    <source>
        <dbReference type="EMBL" id="KQK17018.1"/>
    </source>
</evidence>
<evidence type="ECO:0000313" key="3">
    <source>
        <dbReference type="Proteomes" id="UP000008810"/>
    </source>
</evidence>
<organism evidence="1">
    <name type="scientific">Brachypodium distachyon</name>
    <name type="common">Purple false brome</name>
    <name type="synonym">Trachynia distachya</name>
    <dbReference type="NCBI Taxonomy" id="15368"/>
    <lineage>
        <taxon>Eukaryota</taxon>
        <taxon>Viridiplantae</taxon>
        <taxon>Streptophyta</taxon>
        <taxon>Embryophyta</taxon>
        <taxon>Tracheophyta</taxon>
        <taxon>Spermatophyta</taxon>
        <taxon>Magnoliopsida</taxon>
        <taxon>Liliopsida</taxon>
        <taxon>Poales</taxon>
        <taxon>Poaceae</taxon>
        <taxon>BOP clade</taxon>
        <taxon>Pooideae</taxon>
        <taxon>Stipodae</taxon>
        <taxon>Brachypodieae</taxon>
        <taxon>Brachypodium</taxon>
    </lineage>
</organism>
<keyword evidence="3" id="KW-1185">Reference proteome</keyword>
<reference evidence="2" key="3">
    <citation type="submission" date="2018-08" db="UniProtKB">
        <authorList>
            <consortium name="EnsemblPlants"/>
        </authorList>
    </citation>
    <scope>IDENTIFICATION</scope>
    <source>
        <strain evidence="2">cv. Bd21</strain>
    </source>
</reference>
<reference evidence="1 2" key="1">
    <citation type="journal article" date="2010" name="Nature">
        <title>Genome sequencing and analysis of the model grass Brachypodium distachyon.</title>
        <authorList>
            <consortium name="International Brachypodium Initiative"/>
        </authorList>
    </citation>
    <scope>NUCLEOTIDE SEQUENCE [LARGE SCALE GENOMIC DNA]</scope>
    <source>
        <strain evidence="1 2">Bd21</strain>
    </source>
</reference>
<dbReference type="EMBL" id="CM000880">
    <property type="protein sequence ID" value="KQK17018.1"/>
    <property type="molecule type" value="Genomic_DNA"/>
</dbReference>
<protein>
    <recommendedName>
        <fullName evidence="4">DUF1618 domain-containing protein</fullName>
    </recommendedName>
</protein>
<dbReference type="OrthoDB" id="581142at2759"/>
<dbReference type="Gramene" id="KQK17018">
    <property type="protein sequence ID" value="KQK17018"/>
    <property type="gene ID" value="BRADI_1g31983v3"/>
</dbReference>